<sequence length="126" mass="14438">MPRLSFGCTINHLQKSIAEVIVDSGIELTIEMVEELETYLDTYYPGSFALLVNKKNPYSYTYEAQLCLASLEKQKAIAVLYHDLHREQIPPQFDKRRKMDNIKIKSFPATQLGTKKALNWLASSLI</sequence>
<dbReference type="EMBL" id="CP041614">
    <property type="protein sequence ID" value="QDO85793.1"/>
    <property type="molecule type" value="Genomic_DNA"/>
</dbReference>
<keyword evidence="2" id="KW-1185">Reference proteome</keyword>
<accession>A0ABX5X371</accession>
<proteinExistence type="predicted"/>
<evidence type="ECO:0000313" key="2">
    <source>
        <dbReference type="Proteomes" id="UP000315947"/>
    </source>
</evidence>
<dbReference type="RefSeq" id="WP_144048106.1">
    <property type="nucleotide sequence ID" value="NZ_CP041614.1"/>
</dbReference>
<dbReference type="Proteomes" id="UP000315947">
    <property type="component" value="Chromosome"/>
</dbReference>
<organism evidence="1 2">
    <name type="scientific">Shewanella psychropiezotolerans</name>
    <dbReference type="NCBI Taxonomy" id="2593655"/>
    <lineage>
        <taxon>Bacteria</taxon>
        <taxon>Pseudomonadati</taxon>
        <taxon>Pseudomonadota</taxon>
        <taxon>Gammaproteobacteria</taxon>
        <taxon>Alteromonadales</taxon>
        <taxon>Shewanellaceae</taxon>
        <taxon>Shewanella</taxon>
    </lineage>
</organism>
<evidence type="ECO:0000313" key="1">
    <source>
        <dbReference type="EMBL" id="QDO85793.1"/>
    </source>
</evidence>
<protein>
    <submittedName>
        <fullName evidence="1">Uncharacterized protein</fullName>
    </submittedName>
</protein>
<reference evidence="1 2" key="1">
    <citation type="submission" date="2019-07" db="EMBL/GenBank/DDBJ databases">
        <title>Shewanella sp. YLB-06 whole genomic sequence.</title>
        <authorList>
            <person name="Yu L."/>
        </authorList>
    </citation>
    <scope>NUCLEOTIDE SEQUENCE [LARGE SCALE GENOMIC DNA]</scope>
    <source>
        <strain evidence="1 2">YLB-06</strain>
    </source>
</reference>
<gene>
    <name evidence="1" type="ORF">FM037_24200</name>
</gene>
<name>A0ABX5X371_9GAMM</name>